<evidence type="ECO:0000259" key="7">
    <source>
        <dbReference type="Pfam" id="PF00696"/>
    </source>
</evidence>
<dbReference type="InterPro" id="IPR036393">
    <property type="entry name" value="AceGlu_kinase-like_sf"/>
</dbReference>
<dbReference type="Proteomes" id="UP000231371">
    <property type="component" value="Unassembled WGS sequence"/>
</dbReference>
<dbReference type="GO" id="GO:0006526">
    <property type="term" value="P:L-arginine biosynthetic process"/>
    <property type="evidence" value="ECO:0007669"/>
    <property type="project" value="TreeGrafter"/>
</dbReference>
<comment type="pathway">
    <text evidence="6">Amino-acid biosynthesis.</text>
</comment>
<feature type="domain" description="Aspartate/glutamate/uridylate kinase" evidence="7">
    <location>
        <begin position="2"/>
        <end position="243"/>
    </location>
</feature>
<keyword evidence="5" id="KW-0067">ATP-binding</keyword>
<keyword evidence="1" id="KW-0028">Amino-acid biosynthesis</keyword>
<dbReference type="NCBIfam" id="NF010659">
    <property type="entry name" value="PRK14058.1-1"/>
    <property type="match status" value="1"/>
</dbReference>
<dbReference type="NCBIfam" id="TIGR00761">
    <property type="entry name" value="argB"/>
    <property type="match status" value="1"/>
</dbReference>
<proteinExistence type="predicted"/>
<evidence type="ECO:0000256" key="6">
    <source>
        <dbReference type="ARBA" id="ARBA00029440"/>
    </source>
</evidence>
<dbReference type="InterPro" id="IPR004662">
    <property type="entry name" value="AcgluKinase_fam"/>
</dbReference>
<dbReference type="AlphaFoldDB" id="A0A2H0KG69"/>
<dbReference type="GO" id="GO:0005524">
    <property type="term" value="F:ATP binding"/>
    <property type="evidence" value="ECO:0007669"/>
    <property type="project" value="UniProtKB-KW"/>
</dbReference>
<dbReference type="GO" id="GO:0003991">
    <property type="term" value="F:acetylglutamate kinase activity"/>
    <property type="evidence" value="ECO:0007669"/>
    <property type="project" value="TreeGrafter"/>
</dbReference>
<evidence type="ECO:0000256" key="4">
    <source>
        <dbReference type="ARBA" id="ARBA00022777"/>
    </source>
</evidence>
<keyword evidence="2" id="KW-0808">Transferase</keyword>
<evidence type="ECO:0000313" key="8">
    <source>
        <dbReference type="EMBL" id="PIQ70242.1"/>
    </source>
</evidence>
<evidence type="ECO:0000256" key="2">
    <source>
        <dbReference type="ARBA" id="ARBA00022679"/>
    </source>
</evidence>
<evidence type="ECO:0000313" key="9">
    <source>
        <dbReference type="Proteomes" id="UP000231371"/>
    </source>
</evidence>
<accession>A0A2H0KG69</accession>
<keyword evidence="3" id="KW-0547">Nucleotide-binding</keyword>
<evidence type="ECO:0000256" key="1">
    <source>
        <dbReference type="ARBA" id="ARBA00022605"/>
    </source>
</evidence>
<comment type="caution">
    <text evidence="8">The sequence shown here is derived from an EMBL/GenBank/DDBJ whole genome shotgun (WGS) entry which is preliminary data.</text>
</comment>
<dbReference type="InterPro" id="IPR001057">
    <property type="entry name" value="Glu/AcGlu_kinase"/>
</dbReference>
<reference evidence="8 9" key="1">
    <citation type="submission" date="2017-09" db="EMBL/GenBank/DDBJ databases">
        <title>Depth-based differentiation of microbial function through sediment-hosted aquifers and enrichment of novel symbionts in the deep terrestrial subsurface.</title>
        <authorList>
            <person name="Probst A.J."/>
            <person name="Ladd B."/>
            <person name="Jarett J.K."/>
            <person name="Geller-Mcgrath D.E."/>
            <person name="Sieber C.M."/>
            <person name="Emerson J.B."/>
            <person name="Anantharaman K."/>
            <person name="Thomas B.C."/>
            <person name="Malmstrom R."/>
            <person name="Stieglmeier M."/>
            <person name="Klingl A."/>
            <person name="Woyke T."/>
            <person name="Ryan C.M."/>
            <person name="Banfield J.F."/>
        </authorList>
    </citation>
    <scope>NUCLEOTIDE SEQUENCE [LARGE SCALE GENOMIC DNA]</scope>
    <source>
        <strain evidence="8">CG11_big_fil_rev_8_21_14_0_20_40_12</strain>
    </source>
</reference>
<dbReference type="PANTHER" id="PTHR23342:SF20">
    <property type="entry name" value="[LYSW]-AMINOADIPATE KINASE"/>
    <property type="match status" value="1"/>
</dbReference>
<organism evidence="8 9">
    <name type="scientific">Candidatus Shapirobacteria bacterium CG11_big_fil_rev_8_21_14_0_20_40_12</name>
    <dbReference type="NCBI Taxonomy" id="1974889"/>
    <lineage>
        <taxon>Bacteria</taxon>
        <taxon>Candidatus Shapironibacteriota</taxon>
    </lineage>
</organism>
<sequence length="266" mass="29116">MIIVKAGGGSNINWDFIAEDLANLVKKRKFVVVHGASRRRDEIAEKLSCPTKTIISPSGVSSVYTDNEALAIFLMVYSGLVNKQIVAKMRSFGLDAVGLSGVDGGLWKAKAKKEIFVKDGDKTKLIKNNLTGRVEEINTKLINLLLGSGYLPVICPPAISFENEIVNTDNDWAAAVMAGQLEVKEIVVLFEAPGLLRDPKDEKTKISRIEKEKLADFLVYAQGRMKKKILGAKKAFELGVEKIYWGDGRIKNPIINALAGKGTVIE</sequence>
<dbReference type="EMBL" id="PCVI01000025">
    <property type="protein sequence ID" value="PIQ70242.1"/>
    <property type="molecule type" value="Genomic_DNA"/>
</dbReference>
<dbReference type="PRINTS" id="PR00474">
    <property type="entry name" value="GLU5KINASE"/>
</dbReference>
<name>A0A2H0KG69_9BACT</name>
<dbReference type="Gene3D" id="3.40.1160.10">
    <property type="entry name" value="Acetylglutamate kinase-like"/>
    <property type="match status" value="1"/>
</dbReference>
<keyword evidence="4 8" id="KW-0418">Kinase</keyword>
<evidence type="ECO:0000256" key="3">
    <source>
        <dbReference type="ARBA" id="ARBA00022741"/>
    </source>
</evidence>
<dbReference type="PANTHER" id="PTHR23342">
    <property type="entry name" value="N-ACETYLGLUTAMATE SYNTHASE"/>
    <property type="match status" value="1"/>
</dbReference>
<dbReference type="Pfam" id="PF00696">
    <property type="entry name" value="AA_kinase"/>
    <property type="match status" value="1"/>
</dbReference>
<dbReference type="GO" id="GO:0005737">
    <property type="term" value="C:cytoplasm"/>
    <property type="evidence" value="ECO:0007669"/>
    <property type="project" value="InterPro"/>
</dbReference>
<evidence type="ECO:0000256" key="5">
    <source>
        <dbReference type="ARBA" id="ARBA00022840"/>
    </source>
</evidence>
<dbReference type="PIRSF" id="PIRSF000728">
    <property type="entry name" value="NAGK"/>
    <property type="match status" value="1"/>
</dbReference>
<dbReference type="InterPro" id="IPR001048">
    <property type="entry name" value="Asp/Glu/Uridylate_kinase"/>
</dbReference>
<dbReference type="SUPFAM" id="SSF53633">
    <property type="entry name" value="Carbamate kinase-like"/>
    <property type="match status" value="1"/>
</dbReference>
<protein>
    <submittedName>
        <fullName evidence="8">Acetylglutamate kinase</fullName>
    </submittedName>
</protein>
<gene>
    <name evidence="8" type="primary">argB</name>
    <name evidence="8" type="ORF">COV89_01505</name>
</gene>